<dbReference type="GO" id="GO:0016020">
    <property type="term" value="C:membrane"/>
    <property type="evidence" value="ECO:0007669"/>
    <property type="project" value="InterPro"/>
</dbReference>
<dbReference type="GO" id="GO:0005524">
    <property type="term" value="F:ATP binding"/>
    <property type="evidence" value="ECO:0007669"/>
    <property type="project" value="InterPro"/>
</dbReference>
<dbReference type="GO" id="GO:0016746">
    <property type="term" value="F:acyltransferase activity"/>
    <property type="evidence" value="ECO:0007669"/>
    <property type="project" value="InterPro"/>
</dbReference>
<dbReference type="AlphaFoldDB" id="A0A3L6DJX7"/>
<dbReference type="Proteomes" id="UP000251960">
    <property type="component" value="Chromosome 9"/>
</dbReference>
<evidence type="ECO:0000256" key="2">
    <source>
        <dbReference type="ARBA" id="ARBA00022989"/>
    </source>
</evidence>
<evidence type="ECO:0000256" key="1">
    <source>
        <dbReference type="ARBA" id="ARBA00022692"/>
    </source>
</evidence>
<accession>A0A3L6DJX7</accession>
<evidence type="ECO:0000256" key="3">
    <source>
        <dbReference type="ARBA" id="ARBA00023136"/>
    </source>
</evidence>
<organism evidence="5">
    <name type="scientific">Zea mays</name>
    <name type="common">Maize</name>
    <dbReference type="NCBI Taxonomy" id="4577"/>
    <lineage>
        <taxon>Eukaryota</taxon>
        <taxon>Viridiplantae</taxon>
        <taxon>Streptophyta</taxon>
        <taxon>Embryophyta</taxon>
        <taxon>Tracheophyta</taxon>
        <taxon>Spermatophyta</taxon>
        <taxon>Magnoliopsida</taxon>
        <taxon>Liliopsida</taxon>
        <taxon>Poales</taxon>
        <taxon>Poaceae</taxon>
        <taxon>PACMAD clade</taxon>
        <taxon>Panicoideae</taxon>
        <taxon>Andropogonodae</taxon>
        <taxon>Andropogoneae</taxon>
        <taxon>Tripsacinae</taxon>
        <taxon>Zea</taxon>
    </lineage>
</organism>
<dbReference type="InterPro" id="IPR036625">
    <property type="entry name" value="E3-bd_dom_sf"/>
</dbReference>
<comment type="caution">
    <text evidence="5">The sequence shown here is derived from an EMBL/GenBank/DDBJ whole genome shotgun (WGS) entry which is preliminary data.</text>
</comment>
<evidence type="ECO:0000313" key="5">
    <source>
        <dbReference type="EMBL" id="PWZ07801.1"/>
    </source>
</evidence>
<dbReference type="EMBL" id="NCVQ01000010">
    <property type="protein sequence ID" value="PWZ07801.1"/>
    <property type="molecule type" value="Genomic_DNA"/>
</dbReference>
<dbReference type="Gene3D" id="4.10.320.10">
    <property type="entry name" value="E3-binding domain"/>
    <property type="match status" value="1"/>
</dbReference>
<protein>
    <submittedName>
        <fullName evidence="5">Uncharacterized protein</fullName>
    </submittedName>
</protein>
<reference evidence="5" key="1">
    <citation type="journal article" date="2018" name="Nat. Genet.">
        <title>Extensive intraspecific gene order and gene structural variations between Mo17 and other maize genomes.</title>
        <authorList>
            <person name="Sun S."/>
            <person name="Zhou Y."/>
            <person name="Chen J."/>
            <person name="Shi J."/>
            <person name="Zhao H."/>
            <person name="Zhao H."/>
            <person name="Song W."/>
            <person name="Zhang M."/>
            <person name="Cui Y."/>
            <person name="Dong X."/>
            <person name="Liu H."/>
            <person name="Ma X."/>
            <person name="Jiao Y."/>
            <person name="Wang B."/>
            <person name="Wei X."/>
            <person name="Stein J.C."/>
            <person name="Glaubitz J.C."/>
            <person name="Lu F."/>
            <person name="Yu G."/>
            <person name="Liang C."/>
            <person name="Fengler K."/>
            <person name="Li B."/>
            <person name="Rafalski A."/>
            <person name="Schnable P.S."/>
            <person name="Ware D.H."/>
            <person name="Buckler E.S."/>
            <person name="Lai J."/>
        </authorList>
    </citation>
    <scope>NUCLEOTIDE SEQUENCE [LARGE SCALE GENOMIC DNA]</scope>
    <source>
        <tissue evidence="5">Seedling</tissue>
    </source>
</reference>
<name>A0A3L6DJX7_MAIZE</name>
<proteinExistence type="predicted"/>
<dbReference type="InterPro" id="IPR036640">
    <property type="entry name" value="ABC1_TM_sf"/>
</dbReference>
<keyword evidence="3 4" id="KW-0472">Membrane</keyword>
<gene>
    <name evidence="5" type="ORF">Zm00014a_011512</name>
</gene>
<keyword evidence="2 4" id="KW-1133">Transmembrane helix</keyword>
<feature type="transmembrane region" description="Helical" evidence="4">
    <location>
        <begin position="20"/>
        <end position="41"/>
    </location>
</feature>
<dbReference type="Gene3D" id="1.20.1560.10">
    <property type="entry name" value="ABC transporter type 1, transmembrane domain"/>
    <property type="match status" value="1"/>
</dbReference>
<evidence type="ECO:0000256" key="4">
    <source>
        <dbReference type="SAM" id="Phobius"/>
    </source>
</evidence>
<keyword evidence="1 4" id="KW-0812">Transmembrane</keyword>
<sequence>MEKYNKSLKSAYKSDVREGLAIGLGMGTVMLLLFCGYSLGFDMALSWSRRRCTPEPRSQHDLCSPHWLSDLLLRSKGEEEIVQLRKRLADYSTKESQILDDKYKLRIIFGLQAAATLPIPILIPRKAPVATRRKGIANWHAKKLAKQHRVDLAKVTSTGTYDRITPTGIEAAVRIQPKSKLAPGGVHGYYGLVEDKYDIQCGSRF</sequence>